<evidence type="ECO:0000313" key="1">
    <source>
        <dbReference type="EMBL" id="GAA0906786.1"/>
    </source>
</evidence>
<protein>
    <submittedName>
        <fullName evidence="1">Uncharacterized protein</fullName>
    </submittedName>
</protein>
<dbReference type="EMBL" id="BAAAHG010000006">
    <property type="protein sequence ID" value="GAA0906786.1"/>
    <property type="molecule type" value="Genomic_DNA"/>
</dbReference>
<reference evidence="1 2" key="1">
    <citation type="journal article" date="2019" name="Int. J. Syst. Evol. Microbiol.">
        <title>The Global Catalogue of Microorganisms (GCM) 10K type strain sequencing project: providing services to taxonomists for standard genome sequencing and annotation.</title>
        <authorList>
            <consortium name="The Broad Institute Genomics Platform"/>
            <consortium name="The Broad Institute Genome Sequencing Center for Infectious Disease"/>
            <person name="Wu L."/>
            <person name="Ma J."/>
        </authorList>
    </citation>
    <scope>NUCLEOTIDE SEQUENCE [LARGE SCALE GENOMIC DNA]</scope>
    <source>
        <strain evidence="1 2">JCM 10673</strain>
    </source>
</reference>
<keyword evidence="2" id="KW-1185">Reference proteome</keyword>
<comment type="caution">
    <text evidence="1">The sequence shown here is derived from an EMBL/GenBank/DDBJ whole genome shotgun (WGS) entry which is preliminary data.</text>
</comment>
<name>A0ABN1NGD9_9ACTN</name>
<proteinExistence type="predicted"/>
<dbReference type="Proteomes" id="UP001501005">
    <property type="component" value="Unassembled WGS sequence"/>
</dbReference>
<organism evidence="1 2">
    <name type="scientific">Streptomyces thermoalcalitolerans</name>
    <dbReference type="NCBI Taxonomy" id="65605"/>
    <lineage>
        <taxon>Bacteria</taxon>
        <taxon>Bacillati</taxon>
        <taxon>Actinomycetota</taxon>
        <taxon>Actinomycetes</taxon>
        <taxon>Kitasatosporales</taxon>
        <taxon>Streptomycetaceae</taxon>
        <taxon>Streptomyces</taxon>
    </lineage>
</organism>
<accession>A0ABN1NGD9</accession>
<gene>
    <name evidence="1" type="ORF">GCM10009549_12130</name>
</gene>
<sequence length="80" mass="7774">MRGAGADASVCGIRCPSPCDVAAVPCTGPGHLTVCVPVSSRAPPALRDAGATVRVASQVSTGSVPLFEALVCEGLGKGPA</sequence>
<evidence type="ECO:0000313" key="2">
    <source>
        <dbReference type="Proteomes" id="UP001501005"/>
    </source>
</evidence>